<keyword evidence="5" id="KW-0805">Transcription regulation</keyword>
<dbReference type="Pfam" id="PF04963">
    <property type="entry name" value="Sigma54_CBD"/>
    <property type="match status" value="1"/>
</dbReference>
<sequence length="476" mass="54589">MALESRLDLKLSQKLILTPQLQQAIKLLQMPQIELAQTLNNELVENPFLEEEIEEPEMDGQIVEDIGASVSVDDTEIPLEGLMNFSVDEYFEERGSDGRDLGYFAPDIEEQPSYEIFFSKKLDLYDHLLWQLRLSNAPDRVRIVAEVVIGNIDEDGYLRATEDELISSTDANIDTVKSAVELVQGFDPPGVGARNLKECLLLQLKALNLSGTLIEKIIVNNMEDLQKKKYNNIARQYNSPIDDIIAAVKIIEGLNPRPATSFSSVETNYIVPDVFITKSDEGYQIILNEEGMPRLRLNNSYRKLLLRKESLTKEEREFLKEKLRLATELIKSLDQRNKTIYKVSESILKFQRDFFDKGVQFLKPLNLRDVASDINMHESTVSRVTSNKFLACSHGVFSFRFFFSSAIHSDNGQVSSTFVKDIIKRIISEEDPRKPLSDQMITDMLKKQNIIIARRTVAKYREELKIPPQNQRKIYE</sequence>
<dbReference type="PANTHER" id="PTHR32248">
    <property type="entry name" value="RNA POLYMERASE SIGMA-54 FACTOR"/>
    <property type="match status" value="1"/>
</dbReference>
<keyword evidence="4" id="KW-0548">Nucleotidyltransferase</keyword>
<keyword evidence="8" id="KW-0804">Transcription</keyword>
<dbReference type="Gene3D" id="1.10.10.1330">
    <property type="entry name" value="RNA polymerase sigma-54 factor, core-binding domain"/>
    <property type="match status" value="1"/>
</dbReference>
<evidence type="ECO:0000313" key="11">
    <source>
        <dbReference type="EMBL" id="GER93915.1"/>
    </source>
</evidence>
<accession>A0A5J4L108</accession>
<dbReference type="GO" id="GO:0016987">
    <property type="term" value="F:sigma factor activity"/>
    <property type="evidence" value="ECO:0007669"/>
    <property type="project" value="UniProtKB-KW"/>
</dbReference>
<evidence type="ECO:0000259" key="9">
    <source>
        <dbReference type="Pfam" id="PF04552"/>
    </source>
</evidence>
<feature type="domain" description="RNA polymerase sigma factor 54 core-binding" evidence="10">
    <location>
        <begin position="114"/>
        <end position="301"/>
    </location>
</feature>
<dbReference type="NCBIfam" id="TIGR02395">
    <property type="entry name" value="rpoN_sigma"/>
    <property type="match status" value="1"/>
</dbReference>
<evidence type="ECO:0000256" key="2">
    <source>
        <dbReference type="ARBA" id="ARBA00022478"/>
    </source>
</evidence>
<keyword evidence="3" id="KW-0808">Transferase</keyword>
<keyword evidence="7" id="KW-0238">DNA-binding</keyword>
<dbReference type="Pfam" id="PF04552">
    <property type="entry name" value="Sigma54_DBD"/>
    <property type="match status" value="1"/>
</dbReference>
<evidence type="ECO:0000256" key="7">
    <source>
        <dbReference type="ARBA" id="ARBA00023125"/>
    </source>
</evidence>
<dbReference type="Gene3D" id="1.10.10.60">
    <property type="entry name" value="Homeodomain-like"/>
    <property type="match status" value="1"/>
</dbReference>
<dbReference type="GO" id="GO:0003677">
    <property type="term" value="F:DNA binding"/>
    <property type="evidence" value="ECO:0007669"/>
    <property type="project" value="UniProtKB-KW"/>
</dbReference>
<keyword evidence="6" id="KW-0731">Sigma factor</keyword>
<dbReference type="InterPro" id="IPR007046">
    <property type="entry name" value="RNA_pol_sigma_54_core-bd"/>
</dbReference>
<proteinExistence type="inferred from homology"/>
<evidence type="ECO:0000259" key="10">
    <source>
        <dbReference type="Pfam" id="PF04963"/>
    </source>
</evidence>
<dbReference type="AlphaFoldDB" id="A0A5J4L108"/>
<name>A0A5J4L108_9ZZZZ</name>
<dbReference type="GO" id="GO:0000428">
    <property type="term" value="C:DNA-directed RNA polymerase complex"/>
    <property type="evidence" value="ECO:0007669"/>
    <property type="project" value="UniProtKB-KW"/>
</dbReference>
<gene>
    <name evidence="11" type="ORF">A45J_1673</name>
</gene>
<comment type="caution">
    <text evidence="11">The sequence shown here is derived from an EMBL/GenBank/DDBJ whole genome shotgun (WGS) entry which is preliminary data.</text>
</comment>
<evidence type="ECO:0000256" key="3">
    <source>
        <dbReference type="ARBA" id="ARBA00022679"/>
    </source>
</evidence>
<protein>
    <submittedName>
        <fullName evidence="11">RNA polymerase sigma-54 factor</fullName>
    </submittedName>
</protein>
<dbReference type="PIRSF" id="PIRSF000774">
    <property type="entry name" value="RpoN"/>
    <property type="match status" value="1"/>
</dbReference>
<dbReference type="Pfam" id="PF00309">
    <property type="entry name" value="Sigma54_AID"/>
    <property type="match status" value="1"/>
</dbReference>
<evidence type="ECO:0000256" key="6">
    <source>
        <dbReference type="ARBA" id="ARBA00023082"/>
    </source>
</evidence>
<evidence type="ECO:0000256" key="1">
    <source>
        <dbReference type="ARBA" id="ARBA00008798"/>
    </source>
</evidence>
<dbReference type="EMBL" id="BLAB01000001">
    <property type="protein sequence ID" value="GER93915.1"/>
    <property type="molecule type" value="Genomic_DNA"/>
</dbReference>
<dbReference type="PROSITE" id="PS00717">
    <property type="entry name" value="SIGMA54_1"/>
    <property type="match status" value="1"/>
</dbReference>
<evidence type="ECO:0000256" key="4">
    <source>
        <dbReference type="ARBA" id="ARBA00022695"/>
    </source>
</evidence>
<evidence type="ECO:0000256" key="5">
    <source>
        <dbReference type="ARBA" id="ARBA00023015"/>
    </source>
</evidence>
<dbReference type="InterPro" id="IPR007634">
    <property type="entry name" value="RNA_pol_sigma_54_DNA-bd"/>
</dbReference>
<evidence type="ECO:0000256" key="8">
    <source>
        <dbReference type="ARBA" id="ARBA00023163"/>
    </source>
</evidence>
<keyword evidence="2" id="KW-0240">DNA-directed RNA polymerase</keyword>
<dbReference type="GO" id="GO:0016779">
    <property type="term" value="F:nucleotidyltransferase activity"/>
    <property type="evidence" value="ECO:0007669"/>
    <property type="project" value="UniProtKB-KW"/>
</dbReference>
<dbReference type="InterPro" id="IPR038709">
    <property type="entry name" value="RpoN_core-bd_sf"/>
</dbReference>
<comment type="similarity">
    <text evidence="1">Belongs to the sigma-54 factor family.</text>
</comment>
<organism evidence="11">
    <name type="scientific">hot springs metagenome</name>
    <dbReference type="NCBI Taxonomy" id="433727"/>
    <lineage>
        <taxon>unclassified sequences</taxon>
        <taxon>metagenomes</taxon>
        <taxon>ecological metagenomes</taxon>
    </lineage>
</organism>
<dbReference type="PROSITE" id="PS50044">
    <property type="entry name" value="SIGMA54_3"/>
    <property type="match status" value="1"/>
</dbReference>
<dbReference type="InterPro" id="IPR000394">
    <property type="entry name" value="RNA_pol_sigma_54"/>
</dbReference>
<feature type="domain" description="RNA polymerase sigma factor 54 DNA-binding" evidence="9">
    <location>
        <begin position="317"/>
        <end position="473"/>
    </location>
</feature>
<reference evidence="11" key="1">
    <citation type="submission" date="2019-10" db="EMBL/GenBank/DDBJ databases">
        <title>Metagenomic sequencing of thiosulfate-disproportionating enrichment culture.</title>
        <authorList>
            <person name="Umezawa K."/>
            <person name="Kojima H."/>
            <person name="Fukui M."/>
        </authorList>
    </citation>
    <scope>NUCLEOTIDE SEQUENCE</scope>
    <source>
        <strain evidence="11">45J</strain>
    </source>
</reference>
<dbReference type="PANTHER" id="PTHR32248:SF4">
    <property type="entry name" value="RNA POLYMERASE SIGMA-54 FACTOR"/>
    <property type="match status" value="1"/>
</dbReference>
<dbReference type="PROSITE" id="PS00718">
    <property type="entry name" value="SIGMA54_2"/>
    <property type="match status" value="1"/>
</dbReference>
<dbReference type="PRINTS" id="PR00045">
    <property type="entry name" value="SIGMA54FCT"/>
</dbReference>
<dbReference type="GO" id="GO:0001216">
    <property type="term" value="F:DNA-binding transcription activator activity"/>
    <property type="evidence" value="ECO:0007669"/>
    <property type="project" value="InterPro"/>
</dbReference>
<dbReference type="GO" id="GO:0006352">
    <property type="term" value="P:DNA-templated transcription initiation"/>
    <property type="evidence" value="ECO:0007669"/>
    <property type="project" value="InterPro"/>
</dbReference>